<dbReference type="EMBL" id="JABMIG020000451">
    <property type="protein sequence ID" value="KAL3777338.1"/>
    <property type="molecule type" value="Genomic_DNA"/>
</dbReference>
<dbReference type="SUPFAM" id="SSF52540">
    <property type="entry name" value="P-loop containing nucleoside triphosphate hydrolases"/>
    <property type="match status" value="2"/>
</dbReference>
<dbReference type="InterPro" id="IPR050168">
    <property type="entry name" value="AAA_ATPase_domain"/>
</dbReference>
<feature type="domain" description="AAA+ ATPase" evidence="4">
    <location>
        <begin position="787"/>
        <end position="936"/>
    </location>
</feature>
<organism evidence="5 6">
    <name type="scientific">Cyclotella cryptica</name>
    <dbReference type="NCBI Taxonomy" id="29204"/>
    <lineage>
        <taxon>Eukaryota</taxon>
        <taxon>Sar</taxon>
        <taxon>Stramenopiles</taxon>
        <taxon>Ochrophyta</taxon>
        <taxon>Bacillariophyta</taxon>
        <taxon>Coscinodiscophyceae</taxon>
        <taxon>Thalassiosirophycidae</taxon>
        <taxon>Stephanodiscales</taxon>
        <taxon>Stephanodiscaceae</taxon>
        <taxon>Cyclotella</taxon>
    </lineage>
</organism>
<dbReference type="GO" id="GO:0005524">
    <property type="term" value="F:ATP binding"/>
    <property type="evidence" value="ECO:0007669"/>
    <property type="project" value="UniProtKB-KW"/>
</dbReference>
<dbReference type="Gene3D" id="1.10.8.60">
    <property type="match status" value="1"/>
</dbReference>
<keyword evidence="3" id="KW-0175">Coiled coil</keyword>
<evidence type="ECO:0000259" key="4">
    <source>
        <dbReference type="SMART" id="SM00382"/>
    </source>
</evidence>
<evidence type="ECO:0000256" key="2">
    <source>
        <dbReference type="ARBA" id="ARBA00022840"/>
    </source>
</evidence>
<dbReference type="Proteomes" id="UP001516023">
    <property type="component" value="Unassembled WGS sequence"/>
</dbReference>
<evidence type="ECO:0000313" key="5">
    <source>
        <dbReference type="EMBL" id="KAL3777338.1"/>
    </source>
</evidence>
<evidence type="ECO:0000256" key="3">
    <source>
        <dbReference type="ARBA" id="ARBA00023054"/>
    </source>
</evidence>
<dbReference type="FunFam" id="3.40.50.300:FF:001025">
    <property type="entry name" value="ATPase family, AAA domain-containing 2B"/>
    <property type="match status" value="1"/>
</dbReference>
<dbReference type="PANTHER" id="PTHR23077">
    <property type="entry name" value="AAA-FAMILY ATPASE"/>
    <property type="match status" value="1"/>
</dbReference>
<comment type="caution">
    <text evidence="5">The sequence shown here is derived from an EMBL/GenBank/DDBJ whole genome shotgun (WGS) entry which is preliminary data.</text>
</comment>
<evidence type="ECO:0000313" key="6">
    <source>
        <dbReference type="Proteomes" id="UP001516023"/>
    </source>
</evidence>
<dbReference type="InterPro" id="IPR003959">
    <property type="entry name" value="ATPase_AAA_core"/>
</dbReference>
<dbReference type="InterPro" id="IPR003960">
    <property type="entry name" value="ATPase_AAA_CS"/>
</dbReference>
<dbReference type="Gene3D" id="3.40.50.300">
    <property type="entry name" value="P-loop containing nucleotide triphosphate hydrolases"/>
    <property type="match status" value="2"/>
</dbReference>
<name>A0ABD3NPV5_9STRA</name>
<proteinExistence type="predicted"/>
<dbReference type="PROSITE" id="PS00674">
    <property type="entry name" value="AAA"/>
    <property type="match status" value="1"/>
</dbReference>
<sequence length="1064" mass="116580">MTSAYPRVEKSTALLFDDPTLCNGRLVNLVMVTPSRESKIMTCFYEEEGSSSTCVEVGGAPMSSGNADGNEKALETSRIFDVFDTRPLNTLCAGRYGILSSEPSQQKQDMQPTNECIQYMAHSMMGASLFKSPTYYVSLHDVQEIYKILSQLLMLSPNVFSCGSSIKQYPCPCHKQECRADDVLTALGCQWDWEKYHDFCNEIMMHSQRKKETKQLRVCLTVDLQSMSSIVTRQEPCNNKKGSSPSSDVTSNQMNRGSIFILRRFIQPLISITVCQIIESEMGQNTNVMSNPLLRSCVKRLFVGRTILHCFSEREEDHSSLHHIQSVRTILSVKVPSSPNHDLKEGILLSYRVTSVQASSNPSSQSNDDKEHLTRYVILPSTRIIFQTSEDHGNHNVKQQIIQEPTTISPPWLSSPTHKTTQTRNCLHHYPKALPPHQQLLESLKSMVLLNNASNASQSPPILRSFLFSGPPGVGKTFAVKQAISTANSWFASATAPSQQEHNPDPIKLVSLRGSELLASTSAGGHYAAAARELETQFRLAASFCESKVVNKMNTTGLNNASTSLKESETKAVVIFLDECDALVSSLIVAAMLAMLLDLMESGVRTGWEKLLVVAATNRVDAIPSFLRRPGRLEKEVVVSPPNAQERLSLLKGMLETTMKSANNDDCPSDLATGIKEEELQGLADIRGFGGSCTTGGYPQHREVFYHTPLGDETNLTKPPTILIKDLFNATNDVGASCLRDASLSAPPKTTWADIVGDVGGAKLALRQAIEWPRIRKDAFKALGLTPPRGVLLHGPPGCAKTTLARAAAGSAGVAFLSLSPADVYSSSYVGEAESVVRRAFDLARSAAPCVLFFDEIDSIIGGDDGGSSKNGHGMGRGSSAEARVLSTFLNEMDGVDGSVDDGVLVLGATNRPGTLDAALLRPGRFDKVIFVPPPDECGRRDILKMECSKWYYSILSSKAERTKLEDEKLEKFFNLSMLAKDEISGMMTGAELVGACREAAVSVMRKMLSTLCPLAEQMPMNDPNHLMKELNETLESTLKKTKPLLSDAFVLDEYNRFEEEHQS</sequence>
<gene>
    <name evidence="5" type="ORF">HJC23_010140</name>
</gene>
<dbReference type="InterPro" id="IPR027417">
    <property type="entry name" value="P-loop_NTPase"/>
</dbReference>
<accession>A0ABD3NPV5</accession>
<keyword evidence="1" id="KW-0547">Nucleotide-binding</keyword>
<dbReference type="AlphaFoldDB" id="A0ABD3NPV5"/>
<keyword evidence="2" id="KW-0067">ATP-binding</keyword>
<protein>
    <recommendedName>
        <fullName evidence="4">AAA+ ATPase domain-containing protein</fullName>
    </recommendedName>
</protein>
<feature type="domain" description="AAA+ ATPase" evidence="4">
    <location>
        <begin position="462"/>
        <end position="643"/>
    </location>
</feature>
<dbReference type="SMART" id="SM00382">
    <property type="entry name" value="AAA"/>
    <property type="match status" value="2"/>
</dbReference>
<dbReference type="InterPro" id="IPR003593">
    <property type="entry name" value="AAA+_ATPase"/>
</dbReference>
<evidence type="ECO:0000256" key="1">
    <source>
        <dbReference type="ARBA" id="ARBA00022741"/>
    </source>
</evidence>
<reference evidence="5 6" key="1">
    <citation type="journal article" date="2020" name="G3 (Bethesda)">
        <title>Improved Reference Genome for Cyclotella cryptica CCMP332, a Model for Cell Wall Morphogenesis, Salinity Adaptation, and Lipid Production in Diatoms (Bacillariophyta).</title>
        <authorList>
            <person name="Roberts W.R."/>
            <person name="Downey K.M."/>
            <person name="Ruck E.C."/>
            <person name="Traller J.C."/>
            <person name="Alverson A.J."/>
        </authorList>
    </citation>
    <scope>NUCLEOTIDE SEQUENCE [LARGE SCALE GENOMIC DNA]</scope>
    <source>
        <strain evidence="5 6">CCMP332</strain>
    </source>
</reference>
<keyword evidence="6" id="KW-1185">Reference proteome</keyword>
<dbReference type="PANTHER" id="PTHR23077:SF117">
    <property type="entry name" value="AAA+ ATPASE DOMAIN-CONTAINING PROTEIN"/>
    <property type="match status" value="1"/>
</dbReference>
<dbReference type="Pfam" id="PF00004">
    <property type="entry name" value="AAA"/>
    <property type="match status" value="2"/>
</dbReference>